<dbReference type="KEGG" id="trg:TRUGW13939_01581"/>
<evidence type="ECO:0000256" key="1">
    <source>
        <dbReference type="SAM" id="MobiDB-lite"/>
    </source>
</evidence>
<dbReference type="EMBL" id="CP055898">
    <property type="protein sequence ID" value="QKX54494.1"/>
    <property type="molecule type" value="Genomic_DNA"/>
</dbReference>
<dbReference type="Proteomes" id="UP000509510">
    <property type="component" value="Chromosome I"/>
</dbReference>
<evidence type="ECO:0000313" key="2">
    <source>
        <dbReference type="EMBL" id="QKX54494.1"/>
    </source>
</evidence>
<dbReference type="OrthoDB" id="2687876at2759"/>
<feature type="region of interest" description="Disordered" evidence="1">
    <location>
        <begin position="230"/>
        <end position="254"/>
    </location>
</feature>
<evidence type="ECO:0008006" key="4">
    <source>
        <dbReference type="Google" id="ProtNLM"/>
    </source>
</evidence>
<reference evidence="3" key="1">
    <citation type="submission" date="2020-06" db="EMBL/GenBank/DDBJ databases">
        <title>A chromosome-scale genome assembly of Talaromyces rugulosus W13939.</title>
        <authorList>
            <person name="Wang B."/>
            <person name="Guo L."/>
            <person name="Ye K."/>
            <person name="Wang L."/>
        </authorList>
    </citation>
    <scope>NUCLEOTIDE SEQUENCE [LARGE SCALE GENOMIC DNA]</scope>
    <source>
        <strain evidence="3">W13939</strain>
    </source>
</reference>
<keyword evidence="3" id="KW-1185">Reference proteome</keyword>
<organism evidence="2 3">
    <name type="scientific">Talaromyces rugulosus</name>
    <name type="common">Penicillium rugulosum</name>
    <dbReference type="NCBI Taxonomy" id="121627"/>
    <lineage>
        <taxon>Eukaryota</taxon>
        <taxon>Fungi</taxon>
        <taxon>Dikarya</taxon>
        <taxon>Ascomycota</taxon>
        <taxon>Pezizomycotina</taxon>
        <taxon>Eurotiomycetes</taxon>
        <taxon>Eurotiomycetidae</taxon>
        <taxon>Eurotiales</taxon>
        <taxon>Trichocomaceae</taxon>
        <taxon>Talaromyces</taxon>
        <taxon>Talaromyces sect. Islandici</taxon>
    </lineage>
</organism>
<dbReference type="RefSeq" id="XP_035340673.1">
    <property type="nucleotide sequence ID" value="XM_035484780.1"/>
</dbReference>
<gene>
    <name evidence="2" type="ORF">TRUGW13939_01581</name>
</gene>
<dbReference type="GeneID" id="55989091"/>
<proteinExistence type="predicted"/>
<dbReference type="AlphaFoldDB" id="A0A7H8QKR6"/>
<name>A0A7H8QKR6_TALRU</name>
<evidence type="ECO:0000313" key="3">
    <source>
        <dbReference type="Proteomes" id="UP000509510"/>
    </source>
</evidence>
<accession>A0A7H8QKR6</accession>
<sequence>MPYGGNELTYASPNIEDYTLDHIRYVHLDKGQRGHLVPTQRLGALELLHMVLIQLDIPSLTAFRRVNRRATSIVDLVPQYKAITTHAPVTLWGIFTIGTGRWISCQDLYEKLSTAECESCGDFGGYLYLITCCRVCFLCFTVKADYLPLRQADATRKFGLDRSHLENLPTMKTVPGYYSPREIKLRDRLTLVDYRAARRTGIAIHGSESKMNEHSVHIQAKKLEKYNLRRSKHTAGAANPNPRRPRTEDEFDGYSSNPKRFVAIVRAPFLNPGATSLEWGFHCSACRSHHYNRPLHWRRKFTKDSLKAHIEECGEIVDGKHVRQQLI</sequence>
<protein>
    <recommendedName>
        <fullName evidence="4">F-box domain-containing protein</fullName>
    </recommendedName>
</protein>